<dbReference type="AlphaFoldDB" id="A0A2S6CZX9"/>
<evidence type="ECO:0000256" key="1">
    <source>
        <dbReference type="SAM" id="Coils"/>
    </source>
</evidence>
<gene>
    <name evidence="2" type="ORF">CUN59_00430</name>
</gene>
<feature type="coiled-coil region" evidence="1">
    <location>
        <begin position="3"/>
        <end position="62"/>
    </location>
</feature>
<dbReference type="RefSeq" id="WP_104385983.1">
    <property type="nucleotide sequence ID" value="NZ_PGEM01000003.1"/>
</dbReference>
<dbReference type="EMBL" id="PGEM01000003">
    <property type="protein sequence ID" value="PPJ65267.1"/>
    <property type="molecule type" value="Genomic_DNA"/>
</dbReference>
<accession>A0A2S6CZX9</accession>
<proteinExistence type="predicted"/>
<reference evidence="2 3" key="1">
    <citation type="submission" date="2018-02" db="EMBL/GenBank/DDBJ databases">
        <title>Discovery of a pederin family compound in a non-symbiotic bloom-forming cyanobacterium.</title>
        <authorList>
            <person name="Kust A."/>
            <person name="Mares J."/>
            <person name="Jokela J."/>
            <person name="Urajova P."/>
            <person name="Hajek J."/>
            <person name="Saurav K."/>
            <person name="Voracova K."/>
            <person name="Fewer D.P."/>
            <person name="Haapaniemi E."/>
            <person name="Permi P."/>
            <person name="Rehakova K."/>
            <person name="Sivonen K."/>
            <person name="Hrouzek P."/>
        </authorList>
    </citation>
    <scope>NUCLEOTIDE SEQUENCE [LARGE SCALE GENOMIC DNA]</scope>
    <source>
        <strain evidence="2 3">CHARLIE-1</strain>
    </source>
</reference>
<protein>
    <submittedName>
        <fullName evidence="2">Uncharacterized protein</fullName>
    </submittedName>
</protein>
<sequence length="316" mass="35988">MNIKEVRSLLTKQTEKVNQLKQELKTAEEEQARLTELEKKLNQDYQEKIRQATELLKEAQTIADFDQETVFSSAWTEYEKDRQPTESELAVLQQLKDQLKIFTELNKGLPEEDQIVNKQRLLTLIDGGVTQPVNEPEEVINEPKEVITQPINEPLTTNNKLEEIKKAINIAMASVTIPELKKVTASLGFTKNVYQSLESYLDTVSESDLLQLISKFIIYVPDTKEFFNLDYSIDIKTIRTIEYADIPLDKLELSAKIHAACLNFQIKNVGLLIGQMQYNDGRSLNVGVAGRKEIREKLINRLGIIFDSDSAQLTAA</sequence>
<evidence type="ECO:0000313" key="3">
    <source>
        <dbReference type="Proteomes" id="UP000239589"/>
    </source>
</evidence>
<dbReference type="Proteomes" id="UP000239589">
    <property type="component" value="Unassembled WGS sequence"/>
</dbReference>
<keyword evidence="3" id="KW-1185">Reference proteome</keyword>
<comment type="caution">
    <text evidence="2">The sequence shown here is derived from an EMBL/GenBank/DDBJ whole genome shotgun (WGS) entry which is preliminary data.</text>
</comment>
<organism evidence="2 3">
    <name type="scientific">Cuspidothrix issatschenkoi CHARLIE-1</name>
    <dbReference type="NCBI Taxonomy" id="2052836"/>
    <lineage>
        <taxon>Bacteria</taxon>
        <taxon>Bacillati</taxon>
        <taxon>Cyanobacteriota</taxon>
        <taxon>Cyanophyceae</taxon>
        <taxon>Nostocales</taxon>
        <taxon>Aphanizomenonaceae</taxon>
        <taxon>Cuspidothrix</taxon>
    </lineage>
</organism>
<evidence type="ECO:0000313" key="2">
    <source>
        <dbReference type="EMBL" id="PPJ65267.1"/>
    </source>
</evidence>
<name>A0A2S6CZX9_9CYAN</name>
<keyword evidence="1" id="KW-0175">Coiled coil</keyword>